<keyword evidence="3 16" id="KW-0997">Cell inner membrane</keyword>
<dbReference type="GO" id="GO:0043093">
    <property type="term" value="P:FtsZ-dependent cytokinesis"/>
    <property type="evidence" value="ECO:0007669"/>
    <property type="project" value="UniProtKB-UniRule"/>
</dbReference>
<feature type="domain" description="Penicillin-binding protein dimerisation" evidence="18">
    <location>
        <begin position="65"/>
        <end position="218"/>
    </location>
</feature>
<keyword evidence="9 16" id="KW-0133">Cell shape</keyword>
<dbReference type="GO" id="GO:0006508">
    <property type="term" value="P:proteolysis"/>
    <property type="evidence" value="ECO:0007669"/>
    <property type="project" value="UniProtKB-KW"/>
</dbReference>
<dbReference type="HAMAP" id="MF_02080">
    <property type="entry name" value="FtsI_transpept"/>
    <property type="match status" value="1"/>
</dbReference>
<evidence type="ECO:0000313" key="20">
    <source>
        <dbReference type="Proteomes" id="UP000216438"/>
    </source>
</evidence>
<dbReference type="GO" id="GO:0000917">
    <property type="term" value="P:division septum assembly"/>
    <property type="evidence" value="ECO:0007669"/>
    <property type="project" value="UniProtKB-KW"/>
</dbReference>
<evidence type="ECO:0000256" key="1">
    <source>
        <dbReference type="ARBA" id="ARBA00004370"/>
    </source>
</evidence>
<dbReference type="GO" id="GO:0005886">
    <property type="term" value="C:plasma membrane"/>
    <property type="evidence" value="ECO:0007669"/>
    <property type="project" value="UniProtKB-SubCell"/>
</dbReference>
<dbReference type="GO" id="GO:0009002">
    <property type="term" value="F:serine-type D-Ala-D-Ala carboxypeptidase activity"/>
    <property type="evidence" value="ECO:0007669"/>
    <property type="project" value="UniProtKB-UniRule"/>
</dbReference>
<keyword evidence="14 16" id="KW-0131">Cell cycle</keyword>
<dbReference type="EMBL" id="CP016303">
    <property type="protein sequence ID" value="ASX26655.1"/>
    <property type="molecule type" value="Genomic_DNA"/>
</dbReference>
<keyword evidence="2 16" id="KW-1003">Cell membrane</keyword>
<sequence length="585" mass="64261">MQMAKKLKQAKEQTGSIIRWRFLLLCGCILLAILGLNLRLAYLQIIKTDKLVQEGDLRSLRVQTMPSPRGMITDRAGRPLAVSVPVNAIWADPKELSEKGGITSNPRWKALSDALELPIPKLIERINSHPKARFVYLARQISPDIGHYIQKLKLPGIYLRQESRRYYPAGQTTAHIIGVTNIDGQGIEGAEKSFNTLLMGQPGQRVVRKDRDGRVIEDISKVDYYLADHLVLSIDEKLQRQVFHELNQSVIDHKAESGTAVLLDVNTGEVLAMANSPSYNPNNLMDTPQKSMRNRAITDIFEPGSTVKPMVVMAALQHRVIEKDSVLNTTPYYINGHKIQDISFYPKLSITEILQKSSNVGVSKLALAMPPLRVAEIYSKFGLGKPTLLGLVGESKGLYSQKKRWSDLDRATFSFGYGLMVTPLQLARVYATIGSMGIYRPLSITKVDTPVSGQRILPAEIVKSVLHMMESVALPGGGGAKAAIKGYRLAIKTGTAKKVGPNGKYINEYIAYTAGVAPASNPKFALVVLINNPRTGKYYGGAVSAPLFGFIMNSVLRTMNIAPDALMQNDTELVINHSGAKSGKS</sequence>
<evidence type="ECO:0000256" key="12">
    <source>
        <dbReference type="ARBA" id="ARBA00023136"/>
    </source>
</evidence>
<evidence type="ECO:0000256" key="15">
    <source>
        <dbReference type="ARBA" id="ARBA00023316"/>
    </source>
</evidence>
<evidence type="ECO:0000259" key="18">
    <source>
        <dbReference type="Pfam" id="PF03717"/>
    </source>
</evidence>
<keyword evidence="8 16" id="KW-0378">Hydrolase</keyword>
<dbReference type="GO" id="GO:0008955">
    <property type="term" value="F:peptidoglycan glycosyltransferase activity"/>
    <property type="evidence" value="ECO:0007669"/>
    <property type="project" value="InterPro"/>
</dbReference>
<evidence type="ECO:0000256" key="6">
    <source>
        <dbReference type="ARBA" id="ARBA00022670"/>
    </source>
</evidence>
<dbReference type="Gene3D" id="1.10.150.770">
    <property type="match status" value="1"/>
</dbReference>
<dbReference type="NCBIfam" id="NF011685">
    <property type="entry name" value="PRK15105.1"/>
    <property type="match status" value="1"/>
</dbReference>
<evidence type="ECO:0000259" key="17">
    <source>
        <dbReference type="Pfam" id="PF00905"/>
    </source>
</evidence>
<evidence type="ECO:0000256" key="4">
    <source>
        <dbReference type="ARBA" id="ARBA00022618"/>
    </source>
</evidence>
<dbReference type="SUPFAM" id="SSF56519">
    <property type="entry name" value="Penicillin binding protein dimerisation domain"/>
    <property type="match status" value="1"/>
</dbReference>
<keyword evidence="6 16" id="KW-0645">Protease</keyword>
<evidence type="ECO:0000256" key="10">
    <source>
        <dbReference type="ARBA" id="ARBA00022984"/>
    </source>
</evidence>
<reference evidence="20" key="1">
    <citation type="submission" date="2016-06" db="EMBL/GenBank/DDBJ databases">
        <authorList>
            <person name="Chen W."/>
            <person name="Hasegawa D.K."/>
        </authorList>
    </citation>
    <scope>NUCLEOTIDE SEQUENCE [LARGE SCALE GENOMIC DNA]</scope>
    <source>
        <strain evidence="20">MEAM1</strain>
    </source>
</reference>
<evidence type="ECO:0000256" key="2">
    <source>
        <dbReference type="ARBA" id="ARBA00022475"/>
    </source>
</evidence>
<keyword evidence="10 16" id="KW-0573">Peptidoglycan synthesis</keyword>
<evidence type="ECO:0000256" key="11">
    <source>
        <dbReference type="ARBA" id="ARBA00022989"/>
    </source>
</evidence>
<dbReference type="InterPro" id="IPR012338">
    <property type="entry name" value="Beta-lactam/transpept-like"/>
</dbReference>
<proteinExistence type="inferred from homology"/>
<comment type="catalytic activity">
    <reaction evidence="16">
        <text>Preferential cleavage: (Ac)2-L-Lys-D-Ala-|-D-Ala. Also transpeptidation of peptidyl-alanyl moieties that are N-acyl substituents of D-alanine.</text>
        <dbReference type="EC" id="3.4.16.4"/>
    </reaction>
</comment>
<name>A0A249DZG3_9ENTR</name>
<comment type="similarity">
    <text evidence="16">Belongs to the transpeptidase family. FtsI subfamily.</text>
</comment>
<dbReference type="PANTHER" id="PTHR30627:SF1">
    <property type="entry name" value="PEPTIDOGLYCAN D,D-TRANSPEPTIDASE FTSI"/>
    <property type="match status" value="1"/>
</dbReference>
<keyword evidence="19" id="KW-0808">Transferase</keyword>
<keyword evidence="13 16" id="KW-0717">Septation</keyword>
<reference evidence="19 20" key="2">
    <citation type="submission" date="2017-09" db="EMBL/GenBank/DDBJ databases">
        <title>The genome of whitefly Bemisia tabaci, a global crop pest, provides novel insights into virus transmission, host adaptation and insecticide resistance.</title>
        <authorList>
            <person name="Kaur N."/>
            <person name="Kliot A."/>
            <person name="Pinheiro P.V."/>
            <person name="Luan J."/>
            <person name="Zheng Y."/>
            <person name="Liu W."/>
            <person name="Sun H."/>
            <person name="Yang X."/>
            <person name="Xu Y."/>
            <person name="Luo Y."/>
            <person name="Kruse A."/>
            <person name="Fisher T.W."/>
            <person name="Nelson D.R."/>
            <person name="Elimelech M."/>
            <person name="MacCoss M."/>
            <person name="Johnson R."/>
            <person name="Cohen E."/>
            <person name="Hunter W.B."/>
            <person name="Brown J.K."/>
            <person name="Jander G."/>
            <person name="Cilia M."/>
            <person name="Douglas A.E."/>
            <person name="Ghanim M."/>
            <person name="Simmons A.M."/>
            <person name="Wintermantel W.M."/>
            <person name="Ling K.-S."/>
            <person name="Fei Z."/>
        </authorList>
    </citation>
    <scope>NUCLEOTIDE SEQUENCE [LARGE SCALE GENOMIC DNA]</scope>
    <source>
        <strain evidence="19 20">MEAM1</strain>
    </source>
</reference>
<dbReference type="Gene3D" id="3.40.710.10">
    <property type="entry name" value="DD-peptidase/beta-lactamase superfamily"/>
    <property type="match status" value="1"/>
</dbReference>
<dbReference type="PANTHER" id="PTHR30627">
    <property type="entry name" value="PEPTIDOGLYCAN D,D-TRANSPEPTIDASE"/>
    <property type="match status" value="1"/>
</dbReference>
<dbReference type="InterPro" id="IPR005311">
    <property type="entry name" value="PBP_dimer"/>
</dbReference>
<evidence type="ECO:0000256" key="14">
    <source>
        <dbReference type="ARBA" id="ARBA00023306"/>
    </source>
</evidence>
<dbReference type="Gene3D" id="3.90.1310.10">
    <property type="entry name" value="Penicillin-binding protein 2a (Domain 2)"/>
    <property type="match status" value="1"/>
</dbReference>
<keyword evidence="7 16" id="KW-0812">Transmembrane</keyword>
<dbReference type="SUPFAM" id="SSF56601">
    <property type="entry name" value="beta-lactamase/transpeptidase-like"/>
    <property type="match status" value="1"/>
</dbReference>
<keyword evidence="15 16" id="KW-0961">Cell wall biogenesis/degradation</keyword>
<evidence type="ECO:0000313" key="19">
    <source>
        <dbReference type="EMBL" id="ASX26655.1"/>
    </source>
</evidence>
<dbReference type="InterPro" id="IPR036138">
    <property type="entry name" value="PBP_dimer_sf"/>
</dbReference>
<evidence type="ECO:0000256" key="8">
    <source>
        <dbReference type="ARBA" id="ARBA00022801"/>
    </source>
</evidence>
<gene>
    <name evidence="16" type="primary">ftsI</name>
    <name evidence="19" type="ORF">BA171_06355</name>
</gene>
<dbReference type="FunFam" id="3.40.710.10:FF:000003">
    <property type="entry name" value="Peptidoglycan D,D-transpeptidase FtsI"/>
    <property type="match status" value="1"/>
</dbReference>
<dbReference type="GO" id="GO:0009252">
    <property type="term" value="P:peptidoglycan biosynthetic process"/>
    <property type="evidence" value="ECO:0007669"/>
    <property type="project" value="UniProtKB-UniRule"/>
</dbReference>
<dbReference type="UniPathway" id="UPA00219"/>
<evidence type="ECO:0000256" key="5">
    <source>
        <dbReference type="ARBA" id="ARBA00022645"/>
    </source>
</evidence>
<dbReference type="GO" id="GO:0008658">
    <property type="term" value="F:penicillin binding"/>
    <property type="evidence" value="ECO:0007669"/>
    <property type="project" value="InterPro"/>
</dbReference>
<evidence type="ECO:0000256" key="16">
    <source>
        <dbReference type="HAMAP-Rule" id="MF_02080"/>
    </source>
</evidence>
<evidence type="ECO:0000256" key="3">
    <source>
        <dbReference type="ARBA" id="ARBA00022519"/>
    </source>
</evidence>
<dbReference type="GO" id="GO:0071555">
    <property type="term" value="P:cell wall organization"/>
    <property type="evidence" value="ECO:0007669"/>
    <property type="project" value="UniProtKB-KW"/>
</dbReference>
<accession>A0A249DZG3</accession>
<keyword evidence="11 16" id="KW-1133">Transmembrane helix</keyword>
<comment type="subcellular location">
    <subcellularLocation>
        <location evidence="16">Cell inner membrane</location>
        <topology evidence="16">Single-pass membrane protein</topology>
    </subcellularLocation>
    <subcellularLocation>
        <location evidence="1">Membrane</location>
    </subcellularLocation>
</comment>
<dbReference type="InterPro" id="IPR001460">
    <property type="entry name" value="PCN-bd_Tpept"/>
</dbReference>
<keyword evidence="4 16" id="KW-0132">Cell division</keyword>
<protein>
    <recommendedName>
        <fullName evidence="16">Peptidoglycan D,D-transpeptidase FtsI</fullName>
        <ecNumber evidence="16">3.4.16.4</ecNumber>
    </recommendedName>
    <alternativeName>
        <fullName evidence="16">Penicillin-binding protein 3</fullName>
        <shortName evidence="16">PBP-3</shortName>
    </alternativeName>
</protein>
<dbReference type="Gene3D" id="3.30.450.330">
    <property type="match status" value="1"/>
</dbReference>
<dbReference type="Pfam" id="PF00905">
    <property type="entry name" value="Transpeptidase"/>
    <property type="match status" value="1"/>
</dbReference>
<dbReference type="AlphaFoldDB" id="A0A249DZG3"/>
<dbReference type="InterPro" id="IPR050515">
    <property type="entry name" value="Beta-lactam/transpept"/>
</dbReference>
<comment type="function">
    <text evidence="16">Catalyzes cross-linking of the peptidoglycan cell wall at the division septum.</text>
</comment>
<feature type="transmembrane region" description="Helical" evidence="16">
    <location>
        <begin position="20"/>
        <end position="42"/>
    </location>
</feature>
<dbReference type="Proteomes" id="UP000216438">
    <property type="component" value="Chromosome"/>
</dbReference>
<evidence type="ECO:0000256" key="9">
    <source>
        <dbReference type="ARBA" id="ARBA00022960"/>
    </source>
</evidence>
<dbReference type="InterPro" id="IPR037532">
    <property type="entry name" value="FtsI_transpept"/>
</dbReference>
<organism evidence="19 20">
    <name type="scientific">Candidatus Hamiltonella defensa</name>
    <name type="common">Bemisia tabaci</name>
    <dbReference type="NCBI Taxonomy" id="672795"/>
    <lineage>
        <taxon>Bacteria</taxon>
        <taxon>Pseudomonadati</taxon>
        <taxon>Pseudomonadota</taxon>
        <taxon>Gammaproteobacteria</taxon>
        <taxon>Enterobacterales</taxon>
        <taxon>Enterobacteriaceae</taxon>
        <taxon>aphid secondary symbionts</taxon>
        <taxon>Candidatus Williamhamiltonella</taxon>
    </lineage>
</organism>
<dbReference type="EC" id="3.4.16.4" evidence="16"/>
<evidence type="ECO:0000256" key="7">
    <source>
        <dbReference type="ARBA" id="ARBA00022692"/>
    </source>
</evidence>
<dbReference type="Pfam" id="PF03717">
    <property type="entry name" value="PBP_dimer"/>
    <property type="match status" value="1"/>
</dbReference>
<evidence type="ECO:0000256" key="13">
    <source>
        <dbReference type="ARBA" id="ARBA00023210"/>
    </source>
</evidence>
<dbReference type="GO" id="GO:0008360">
    <property type="term" value="P:regulation of cell shape"/>
    <property type="evidence" value="ECO:0007669"/>
    <property type="project" value="UniProtKB-KW"/>
</dbReference>
<dbReference type="OrthoDB" id="9789078at2"/>
<feature type="active site" description="Acyl-ester intermediate" evidence="16">
    <location>
        <position position="305"/>
    </location>
</feature>
<comment type="pathway">
    <text evidence="16">Cell wall biogenesis; peptidoglycan biosynthesis.</text>
</comment>
<keyword evidence="5 16" id="KW-0121">Carboxypeptidase</keyword>
<feature type="domain" description="Penicillin-binding protein transpeptidase" evidence="17">
    <location>
        <begin position="258"/>
        <end position="552"/>
    </location>
</feature>
<keyword evidence="12 16" id="KW-0472">Membrane</keyword>